<reference evidence="1" key="1">
    <citation type="submission" date="2020-07" db="EMBL/GenBank/DDBJ databases">
        <authorList>
            <person name="Lin J."/>
        </authorList>
    </citation>
    <scope>NUCLEOTIDE SEQUENCE</scope>
</reference>
<proteinExistence type="predicted"/>
<dbReference type="CDD" id="cd00303">
    <property type="entry name" value="retropepsin_like"/>
    <property type="match status" value="1"/>
</dbReference>
<dbReference type="Gene3D" id="2.40.70.10">
    <property type="entry name" value="Acid Proteases"/>
    <property type="match status" value="1"/>
</dbReference>
<dbReference type="InterPro" id="IPR021109">
    <property type="entry name" value="Peptidase_aspartic_dom_sf"/>
</dbReference>
<name>A0A6V7NT20_ANACO</name>
<dbReference type="AlphaFoldDB" id="A0A6V7NT20"/>
<accession>A0A6V7NT20</accession>
<dbReference type="EMBL" id="LR862141">
    <property type="protein sequence ID" value="CAD1821743.1"/>
    <property type="molecule type" value="Genomic_DNA"/>
</dbReference>
<sequence>MYAAQTEEAAAAENVVAGIILLYGIRARALFDTGASHSFIDRLFAELHGIPFASLLHPGRVVVPDHFLTFGSFAPVALFGWRWIMPVDLLALHKLGEFDIVLGMDWLTKYFATIDVLWSNHDEREATWELESALRERHPHLSDGCLRYFAYFEFRGRNSLLGGVNVTHWTFANCEVRVFELCAEQFQIFWWPSHENPKTDFWVALVAFTGLCTANPRLGLGVFVGGVPVRGARVPVRSADSEQFELQGVFRNCAGGEGPEPPWKLSAAEEVLELLHPRFLSARRISLLLSRCCLLRHQVGEGRKLAPQLTDLAGSGGSGGLTSSRCAALSAPAD</sequence>
<evidence type="ECO:0000313" key="1">
    <source>
        <dbReference type="EMBL" id="CAD1821743.1"/>
    </source>
</evidence>
<dbReference type="Pfam" id="PF08284">
    <property type="entry name" value="RVP_2"/>
    <property type="match status" value="1"/>
</dbReference>
<dbReference type="SUPFAM" id="SSF50630">
    <property type="entry name" value="Acid proteases"/>
    <property type="match status" value="1"/>
</dbReference>
<protein>
    <submittedName>
        <fullName evidence="1">Uncharacterized protein</fullName>
    </submittedName>
</protein>
<organism evidence="1">
    <name type="scientific">Ananas comosus var. bracteatus</name>
    <name type="common">red pineapple</name>
    <dbReference type="NCBI Taxonomy" id="296719"/>
    <lineage>
        <taxon>Eukaryota</taxon>
        <taxon>Viridiplantae</taxon>
        <taxon>Streptophyta</taxon>
        <taxon>Embryophyta</taxon>
        <taxon>Tracheophyta</taxon>
        <taxon>Spermatophyta</taxon>
        <taxon>Magnoliopsida</taxon>
        <taxon>Liliopsida</taxon>
        <taxon>Poales</taxon>
        <taxon>Bromeliaceae</taxon>
        <taxon>Bromelioideae</taxon>
        <taxon>Ananas</taxon>
    </lineage>
</organism>
<gene>
    <name evidence="1" type="ORF">CB5_LOCUS4954</name>
</gene>